<comment type="caution">
    <text evidence="4">The sequence shown here is derived from an EMBL/GenBank/DDBJ whole genome shotgun (WGS) entry which is preliminary data.</text>
</comment>
<keyword evidence="4" id="KW-0378">Hydrolase</keyword>
<evidence type="ECO:0000259" key="3">
    <source>
        <dbReference type="Pfam" id="PF04909"/>
    </source>
</evidence>
<evidence type="ECO:0000256" key="1">
    <source>
        <dbReference type="ARBA" id="ARBA00023239"/>
    </source>
</evidence>
<keyword evidence="1" id="KW-0456">Lyase</keyword>
<evidence type="ECO:0000313" key="5">
    <source>
        <dbReference type="Proteomes" id="UP000264036"/>
    </source>
</evidence>
<dbReference type="InterPro" id="IPR032466">
    <property type="entry name" value="Metal_Hydrolase"/>
</dbReference>
<dbReference type="SUPFAM" id="SSF51556">
    <property type="entry name" value="Metallo-dependent hydrolases"/>
    <property type="match status" value="1"/>
</dbReference>
<dbReference type="PANTHER" id="PTHR21240:SF28">
    <property type="entry name" value="ISO-OROTATE DECARBOXYLASE (EUROFUNG)"/>
    <property type="match status" value="1"/>
</dbReference>
<name>A0A356LM15_9BURK</name>
<accession>A0A356LM15</accession>
<dbReference type="Pfam" id="PF04909">
    <property type="entry name" value="Amidohydro_2"/>
    <property type="match status" value="1"/>
</dbReference>
<dbReference type="GO" id="GO:0019748">
    <property type="term" value="P:secondary metabolic process"/>
    <property type="evidence" value="ECO:0007669"/>
    <property type="project" value="TreeGrafter"/>
</dbReference>
<feature type="region of interest" description="Disordered" evidence="2">
    <location>
        <begin position="78"/>
        <end position="98"/>
    </location>
</feature>
<protein>
    <submittedName>
        <fullName evidence="4">Amidohydrolase</fullName>
    </submittedName>
</protein>
<dbReference type="GO" id="GO:0016787">
    <property type="term" value="F:hydrolase activity"/>
    <property type="evidence" value="ECO:0007669"/>
    <property type="project" value="UniProtKB-KW"/>
</dbReference>
<evidence type="ECO:0000313" key="4">
    <source>
        <dbReference type="EMBL" id="HBP32060.1"/>
    </source>
</evidence>
<dbReference type="GO" id="GO:0005737">
    <property type="term" value="C:cytoplasm"/>
    <property type="evidence" value="ECO:0007669"/>
    <property type="project" value="TreeGrafter"/>
</dbReference>
<dbReference type="Proteomes" id="UP000264036">
    <property type="component" value="Unassembled WGS sequence"/>
</dbReference>
<dbReference type="Gene3D" id="3.20.20.140">
    <property type="entry name" value="Metal-dependent hydrolases"/>
    <property type="match status" value="1"/>
</dbReference>
<dbReference type="PANTHER" id="PTHR21240">
    <property type="entry name" value="2-AMINO-3-CARBOXYLMUCONATE-6-SEMIALDEHYDE DECARBOXYLASE"/>
    <property type="match status" value="1"/>
</dbReference>
<dbReference type="EMBL" id="DOEK01000047">
    <property type="protein sequence ID" value="HBP32060.1"/>
    <property type="molecule type" value="Genomic_DNA"/>
</dbReference>
<sequence length="395" mass="44683">MTTIPITTASKGIYRAAGEIEKRAAMNTSLMKIIDSDIHPWISGDIEGLKPYMSKSWQMRFEGKRSILPDHPLRPPLAGATSIRRDAKTPDGGVGGSDPHFLREAHLDKLNIQYAVLSSIQAGKLVSLPNAVEATVLARAFNDYFIDKWLSVDDRFRLAMCVAVHDPVEAAREIRRIGGQDNIVAVYMPLMNILMGNVHYYPIYEAAEELGLPIFLHPTGTEGAFQTSVSFAGGVPSTYIERHSCFPQIAMGNITSLLFEGVFVRFPGLKVLAAEFGFGWVPHMLWRFDQNWRQFRNEVPWLENEPSSYVLDRVRFTSQPLEEPEKDEYLTQILEMVHADRTILFSTDYPHWDTDYPQTTFQRLPENLKQRIFHDNAAELFGLKPRHHAGASHAA</sequence>
<dbReference type="InterPro" id="IPR006680">
    <property type="entry name" value="Amidohydro-rel"/>
</dbReference>
<evidence type="ECO:0000256" key="2">
    <source>
        <dbReference type="SAM" id="MobiDB-lite"/>
    </source>
</evidence>
<gene>
    <name evidence="4" type="ORF">DD666_21955</name>
</gene>
<proteinExistence type="predicted"/>
<dbReference type="AlphaFoldDB" id="A0A356LM15"/>
<dbReference type="GO" id="GO:0016831">
    <property type="term" value="F:carboxy-lyase activity"/>
    <property type="evidence" value="ECO:0007669"/>
    <property type="project" value="InterPro"/>
</dbReference>
<reference evidence="4 5" key="1">
    <citation type="journal article" date="2018" name="Nat. Biotechnol.">
        <title>A standardized bacterial taxonomy based on genome phylogeny substantially revises the tree of life.</title>
        <authorList>
            <person name="Parks D.H."/>
            <person name="Chuvochina M."/>
            <person name="Waite D.W."/>
            <person name="Rinke C."/>
            <person name="Skarshewski A."/>
            <person name="Chaumeil P.A."/>
            <person name="Hugenholtz P."/>
        </authorList>
    </citation>
    <scope>NUCLEOTIDE SEQUENCE [LARGE SCALE GENOMIC DNA]</scope>
    <source>
        <strain evidence="4">UBA10707</strain>
    </source>
</reference>
<organism evidence="4 5">
    <name type="scientific">Advenella kashmirensis</name>
    <dbReference type="NCBI Taxonomy" id="310575"/>
    <lineage>
        <taxon>Bacteria</taxon>
        <taxon>Pseudomonadati</taxon>
        <taxon>Pseudomonadota</taxon>
        <taxon>Betaproteobacteria</taxon>
        <taxon>Burkholderiales</taxon>
        <taxon>Alcaligenaceae</taxon>
    </lineage>
</organism>
<feature type="domain" description="Amidohydrolase-related" evidence="3">
    <location>
        <begin position="34"/>
        <end position="383"/>
    </location>
</feature>
<dbReference type="InterPro" id="IPR032465">
    <property type="entry name" value="ACMSD"/>
</dbReference>